<dbReference type="Proteomes" id="UP000510647">
    <property type="component" value="Chromosome 6"/>
</dbReference>
<keyword evidence="4" id="KW-1185">Reference proteome</keyword>
<dbReference type="AlphaFoldDB" id="A0A7H9HVL0"/>
<dbReference type="GO" id="GO:0051879">
    <property type="term" value="F:Hsp90 protein binding"/>
    <property type="evidence" value="ECO:0007669"/>
    <property type="project" value="TreeGrafter"/>
</dbReference>
<evidence type="ECO:0000256" key="2">
    <source>
        <dbReference type="ARBA" id="ARBA00022803"/>
    </source>
</evidence>
<dbReference type="InterPro" id="IPR019734">
    <property type="entry name" value="TPR_rpt"/>
</dbReference>
<dbReference type="PANTHER" id="PTHR22904">
    <property type="entry name" value="TPR REPEAT CONTAINING PROTEIN"/>
    <property type="match status" value="1"/>
</dbReference>
<protein>
    <recommendedName>
        <fullName evidence="5">TPR-like protein</fullName>
    </recommendedName>
</protein>
<dbReference type="SUPFAM" id="SSF48452">
    <property type="entry name" value="TPR-like"/>
    <property type="match status" value="1"/>
</dbReference>
<reference evidence="3 4" key="1">
    <citation type="submission" date="2020-06" db="EMBL/GenBank/DDBJ databases">
        <title>The yeast mating-type switching endonuclease HO is a domesticated member of an unorthodox homing genetic element family.</title>
        <authorList>
            <person name="Coughlan A.Y."/>
            <person name="Lombardi L."/>
            <person name="Braun-Galleani S."/>
            <person name="Martos A.R."/>
            <person name="Galeote V."/>
            <person name="Bigey F."/>
            <person name="Dequin S."/>
            <person name="Byrne K.P."/>
            <person name="Wolfe K.H."/>
        </authorList>
    </citation>
    <scope>NUCLEOTIDE SEQUENCE [LARGE SCALE GENOMIC DNA]</scope>
    <source>
        <strain evidence="3 4">CBS2947</strain>
    </source>
</reference>
<keyword evidence="2" id="KW-0802">TPR repeat</keyword>
<dbReference type="InterPro" id="IPR011990">
    <property type="entry name" value="TPR-like_helical_dom_sf"/>
</dbReference>
<name>A0A7H9HVL0_9SACH</name>
<dbReference type="PANTHER" id="PTHR22904:SF523">
    <property type="entry name" value="STRESS-INDUCED-PHOSPHOPROTEIN 1"/>
    <property type="match status" value="1"/>
</dbReference>
<evidence type="ECO:0008006" key="5">
    <source>
        <dbReference type="Google" id="ProtNLM"/>
    </source>
</evidence>
<gene>
    <name evidence="3" type="ORF">HG537_0F00740</name>
</gene>
<organism evidence="3 4">
    <name type="scientific">Torulaspora globosa</name>
    <dbReference type="NCBI Taxonomy" id="48254"/>
    <lineage>
        <taxon>Eukaryota</taxon>
        <taxon>Fungi</taxon>
        <taxon>Dikarya</taxon>
        <taxon>Ascomycota</taxon>
        <taxon>Saccharomycotina</taxon>
        <taxon>Saccharomycetes</taxon>
        <taxon>Saccharomycetales</taxon>
        <taxon>Saccharomycetaceae</taxon>
        <taxon>Torulaspora</taxon>
    </lineage>
</organism>
<dbReference type="OrthoDB" id="10250354at2759"/>
<accession>A0A7H9HVL0</accession>
<evidence type="ECO:0000313" key="4">
    <source>
        <dbReference type="Proteomes" id="UP000510647"/>
    </source>
</evidence>
<evidence type="ECO:0000313" key="3">
    <source>
        <dbReference type="EMBL" id="QLQ81313.1"/>
    </source>
</evidence>
<keyword evidence="1" id="KW-0677">Repeat</keyword>
<proteinExistence type="predicted"/>
<evidence type="ECO:0000256" key="1">
    <source>
        <dbReference type="ARBA" id="ARBA00022737"/>
    </source>
</evidence>
<dbReference type="Gene3D" id="1.25.40.10">
    <property type="entry name" value="Tetratricopeptide repeat domain"/>
    <property type="match status" value="1"/>
</dbReference>
<dbReference type="EMBL" id="CP059272">
    <property type="protein sequence ID" value="QLQ81313.1"/>
    <property type="molecule type" value="Genomic_DNA"/>
</dbReference>
<dbReference type="SMART" id="SM00028">
    <property type="entry name" value="TPR"/>
    <property type="match status" value="2"/>
</dbReference>
<sequence length="119" mass="13536">MSTTFDACKDRGNTCFRNQNYLEALVWYDKCVSIDPASPVAHSNRAMCLIKLGRGPDAQTACQEGLERLKPLPATPELQKIRQKLLYRLQLAQQLLPQQQWREIAIRQLDELPAELAAL</sequence>